<dbReference type="Pfam" id="PF03795">
    <property type="entry name" value="YCII"/>
    <property type="match status" value="1"/>
</dbReference>
<comment type="similarity">
    <text evidence="1">Belongs to the YciI family.</text>
</comment>
<dbReference type="InterPro" id="IPR005545">
    <property type="entry name" value="YCII"/>
</dbReference>
<evidence type="ECO:0000313" key="3">
    <source>
        <dbReference type="EMBL" id="MEM5496180.1"/>
    </source>
</evidence>
<accession>A0ABU9SQN2</accession>
<comment type="caution">
    <text evidence="3">The sequence shown here is derived from an EMBL/GenBank/DDBJ whole genome shotgun (WGS) entry which is preliminary data.</text>
</comment>
<keyword evidence="4" id="KW-1185">Reference proteome</keyword>
<sequence>MLVQFNCIDHPSSMQNIRLEHLGAHLAWVEENMANICVAGPLKDNGEIVGSLYVLATEGIDEAKAILFSDPYYLANIWQTVTIHEFNAYAGNWVGGKNWPT</sequence>
<dbReference type="Gene3D" id="3.30.70.1060">
    <property type="entry name" value="Dimeric alpha+beta barrel"/>
    <property type="match status" value="1"/>
</dbReference>
<protein>
    <submittedName>
        <fullName evidence="3">YciI family protein</fullName>
    </submittedName>
</protein>
<feature type="domain" description="YCII-related" evidence="2">
    <location>
        <begin position="1"/>
        <end position="87"/>
    </location>
</feature>
<dbReference type="Proteomes" id="UP001461163">
    <property type="component" value="Unassembled WGS sequence"/>
</dbReference>
<name>A0ABU9SQN2_9ALTE</name>
<dbReference type="PANTHER" id="PTHR33606:SF3">
    <property type="entry name" value="PROTEIN YCII"/>
    <property type="match status" value="1"/>
</dbReference>
<dbReference type="SUPFAM" id="SSF54909">
    <property type="entry name" value="Dimeric alpha+beta barrel"/>
    <property type="match status" value="1"/>
</dbReference>
<evidence type="ECO:0000313" key="4">
    <source>
        <dbReference type="Proteomes" id="UP001461163"/>
    </source>
</evidence>
<proteinExistence type="inferred from homology"/>
<organism evidence="3 4">
    <name type="scientific">Paraglaciecola mesophila</name>
    <dbReference type="NCBI Taxonomy" id="197222"/>
    <lineage>
        <taxon>Bacteria</taxon>
        <taxon>Pseudomonadati</taxon>
        <taxon>Pseudomonadota</taxon>
        <taxon>Gammaproteobacteria</taxon>
        <taxon>Alteromonadales</taxon>
        <taxon>Alteromonadaceae</taxon>
        <taxon>Paraglaciecola</taxon>
    </lineage>
</organism>
<dbReference type="RefSeq" id="WP_006994547.1">
    <property type="nucleotide sequence ID" value="NZ_JBBMQS010000001.1"/>
</dbReference>
<dbReference type="EMBL" id="JBBMQS010000001">
    <property type="protein sequence ID" value="MEM5496180.1"/>
    <property type="molecule type" value="Genomic_DNA"/>
</dbReference>
<gene>
    <name evidence="3" type="ORF">WNY77_02095</name>
</gene>
<evidence type="ECO:0000256" key="1">
    <source>
        <dbReference type="ARBA" id="ARBA00007689"/>
    </source>
</evidence>
<reference evidence="3 4" key="1">
    <citation type="submission" date="2024-03" db="EMBL/GenBank/DDBJ databases">
        <title>Community enrichment and isolation of bacterial strains for fucoidan degradation.</title>
        <authorList>
            <person name="Sichert A."/>
        </authorList>
    </citation>
    <scope>NUCLEOTIDE SEQUENCE [LARGE SCALE GENOMIC DNA]</scope>
    <source>
        <strain evidence="3 4">AS12</strain>
    </source>
</reference>
<evidence type="ECO:0000259" key="2">
    <source>
        <dbReference type="Pfam" id="PF03795"/>
    </source>
</evidence>
<dbReference type="InterPro" id="IPR011008">
    <property type="entry name" value="Dimeric_a/b-barrel"/>
</dbReference>
<dbReference type="PANTHER" id="PTHR33606">
    <property type="entry name" value="PROTEIN YCII"/>
    <property type="match status" value="1"/>
</dbReference>
<dbReference type="InterPro" id="IPR051807">
    <property type="entry name" value="Sec-metab_biosynth-assoc"/>
</dbReference>